<dbReference type="FunFam" id="1.10.3520.10:FF:000001">
    <property type="entry name" value="Pleckstrin domain-containing family A member 8"/>
    <property type="match status" value="1"/>
</dbReference>
<evidence type="ECO:0000256" key="1">
    <source>
        <dbReference type="ARBA" id="ARBA00022448"/>
    </source>
</evidence>
<keyword evidence="4" id="KW-1185">Reference proteome</keyword>
<keyword evidence="1" id="KW-0813">Transport</keyword>
<dbReference type="Pfam" id="PF08718">
    <property type="entry name" value="GLTP"/>
    <property type="match status" value="1"/>
</dbReference>
<dbReference type="Proteomes" id="UP000777438">
    <property type="component" value="Unassembled WGS sequence"/>
</dbReference>
<dbReference type="GO" id="GO:0016020">
    <property type="term" value="C:membrane"/>
    <property type="evidence" value="ECO:0007669"/>
    <property type="project" value="TreeGrafter"/>
</dbReference>
<accession>A0A9P8WEZ7</accession>
<feature type="domain" description="Glycolipid transfer protein" evidence="2">
    <location>
        <begin position="32"/>
        <end position="170"/>
    </location>
</feature>
<organism evidence="3 4">
    <name type="scientific">Thelonectria olida</name>
    <dbReference type="NCBI Taxonomy" id="1576542"/>
    <lineage>
        <taxon>Eukaryota</taxon>
        <taxon>Fungi</taxon>
        <taxon>Dikarya</taxon>
        <taxon>Ascomycota</taxon>
        <taxon>Pezizomycotina</taxon>
        <taxon>Sordariomycetes</taxon>
        <taxon>Hypocreomycetidae</taxon>
        <taxon>Hypocreales</taxon>
        <taxon>Nectriaceae</taxon>
        <taxon>Thelonectria</taxon>
    </lineage>
</organism>
<name>A0A9P8WEZ7_9HYPO</name>
<proteinExistence type="predicted"/>
<dbReference type="OrthoDB" id="205255at2759"/>
<dbReference type="SUPFAM" id="SSF110004">
    <property type="entry name" value="Glycolipid transfer protein, GLTP"/>
    <property type="match status" value="1"/>
</dbReference>
<dbReference type="EMBL" id="JAGPYM010000004">
    <property type="protein sequence ID" value="KAH6895220.1"/>
    <property type="molecule type" value="Genomic_DNA"/>
</dbReference>
<dbReference type="GO" id="GO:1902388">
    <property type="term" value="F:ceramide 1-phosphate transfer activity"/>
    <property type="evidence" value="ECO:0007669"/>
    <property type="project" value="TreeGrafter"/>
</dbReference>
<evidence type="ECO:0000259" key="2">
    <source>
        <dbReference type="Pfam" id="PF08718"/>
    </source>
</evidence>
<evidence type="ECO:0000313" key="3">
    <source>
        <dbReference type="EMBL" id="KAH6895220.1"/>
    </source>
</evidence>
<dbReference type="PANTHER" id="PTHR10219:SF25">
    <property type="entry name" value="PLECKSTRIN HOMOLOGY DOMAIN-CONTAINING FAMILY A MEMBER 8"/>
    <property type="match status" value="1"/>
</dbReference>
<dbReference type="InterPro" id="IPR036497">
    <property type="entry name" value="GLTP_sf"/>
</dbReference>
<dbReference type="AlphaFoldDB" id="A0A9P8WEZ7"/>
<dbReference type="GO" id="GO:0005829">
    <property type="term" value="C:cytosol"/>
    <property type="evidence" value="ECO:0007669"/>
    <property type="project" value="TreeGrafter"/>
</dbReference>
<protein>
    <submittedName>
        <fullName evidence="3">Glycolipid transfer protein domain-containing protein</fullName>
    </submittedName>
</protein>
<gene>
    <name evidence="3" type="ORF">B0T10DRAFT_602938</name>
</gene>
<dbReference type="InterPro" id="IPR014830">
    <property type="entry name" value="Glycolipid_transfer_prot_dom"/>
</dbReference>
<dbReference type="Gene3D" id="1.10.3520.10">
    <property type="entry name" value="Glycolipid transfer protein"/>
    <property type="match status" value="1"/>
</dbReference>
<reference evidence="3 4" key="1">
    <citation type="journal article" date="2021" name="Nat. Commun.">
        <title>Genetic determinants of endophytism in the Arabidopsis root mycobiome.</title>
        <authorList>
            <person name="Mesny F."/>
            <person name="Miyauchi S."/>
            <person name="Thiergart T."/>
            <person name="Pickel B."/>
            <person name="Atanasova L."/>
            <person name="Karlsson M."/>
            <person name="Huettel B."/>
            <person name="Barry K.W."/>
            <person name="Haridas S."/>
            <person name="Chen C."/>
            <person name="Bauer D."/>
            <person name="Andreopoulos W."/>
            <person name="Pangilinan J."/>
            <person name="LaButti K."/>
            <person name="Riley R."/>
            <person name="Lipzen A."/>
            <person name="Clum A."/>
            <person name="Drula E."/>
            <person name="Henrissat B."/>
            <person name="Kohler A."/>
            <person name="Grigoriev I.V."/>
            <person name="Martin F.M."/>
            <person name="Hacquard S."/>
        </authorList>
    </citation>
    <scope>NUCLEOTIDE SEQUENCE [LARGE SCALE GENOMIC DNA]</scope>
    <source>
        <strain evidence="3 4">MPI-CAGE-CH-0241</strain>
    </source>
</reference>
<dbReference type="GO" id="GO:1902387">
    <property type="term" value="F:ceramide 1-phosphate binding"/>
    <property type="evidence" value="ECO:0007669"/>
    <property type="project" value="TreeGrafter"/>
</dbReference>
<sequence length="205" mass="22167">MAAAIPPGGTIVDTFTRSFTDVPVDAANGNAVSTTEFLEAAESLTTMFDVIGSVAFGPVKKDILGNVEKLRVRQTAAPEESLTVQDLCRNELKTKKHTATEGALWLVRGLDFTYQALAHSTANPSTELADSFRTAYGNTLKPHHSFLVKPIFSAAMSAVPYRKDFFPKLGDDAAKVDSELAVYLEALGKIVGILKEFLASKEAKW</sequence>
<comment type="caution">
    <text evidence="3">The sequence shown here is derived from an EMBL/GenBank/DDBJ whole genome shotgun (WGS) entry which is preliminary data.</text>
</comment>
<evidence type="ECO:0000313" key="4">
    <source>
        <dbReference type="Proteomes" id="UP000777438"/>
    </source>
</evidence>
<dbReference type="PANTHER" id="PTHR10219">
    <property type="entry name" value="GLYCOLIPID TRANSFER PROTEIN-RELATED"/>
    <property type="match status" value="1"/>
</dbReference>